<feature type="region of interest" description="Disordered" evidence="1">
    <location>
        <begin position="54"/>
        <end position="79"/>
    </location>
</feature>
<feature type="compositionally biased region" description="Polar residues" evidence="1">
    <location>
        <begin position="54"/>
        <end position="68"/>
    </location>
</feature>
<accession>A0A7S3LE01</accession>
<dbReference type="EMBL" id="HBIM01017571">
    <property type="protein sequence ID" value="CAE0416470.1"/>
    <property type="molecule type" value="Transcribed_RNA"/>
</dbReference>
<sequence>MSRTITPFCFRSTRYWESLSPAIKGHRIPPVTTRIGRGVGVNQGCSSFRGLARMSTTDQHATDNSSCPPSQPPPKRRYRPGYNSYLKVLLEDTIVTALYEATLELRDYCVMAHASTTTATASSAQHEGGETTHRDGSTTDHVDDNVATTGRGSLPSPQGGGIKLKPRSLTSLHLTLLFGGEVWGEIPAEELEQFQARISHRLARSGFSPLRSSHHDDTNPPSSLQETMQQLLPSPTNTATNDRSSSQQNEDDHGRTEDEYWIRFDRLTIFPPRRNNLVVALFQVSPAWQALYKDLVATLTTTNQQPSSADKEDALQQIAKKSHNTWTPHVTLANIIVQGKERGSHMQALKKQLDQTSQALTNKLGSSSNLRGISMGGPVPSQVALNWDFASPLEWSGSSSKLNYRKEEKE</sequence>
<feature type="compositionally biased region" description="Polar residues" evidence="1">
    <location>
        <begin position="219"/>
        <end position="248"/>
    </location>
</feature>
<feature type="region of interest" description="Disordered" evidence="1">
    <location>
        <begin position="207"/>
        <end position="256"/>
    </location>
</feature>
<organism evidence="2">
    <name type="scientific">Amphora coffeiformis</name>
    <dbReference type="NCBI Taxonomy" id="265554"/>
    <lineage>
        <taxon>Eukaryota</taxon>
        <taxon>Sar</taxon>
        <taxon>Stramenopiles</taxon>
        <taxon>Ochrophyta</taxon>
        <taxon>Bacillariophyta</taxon>
        <taxon>Bacillariophyceae</taxon>
        <taxon>Bacillariophycidae</taxon>
        <taxon>Thalassiophysales</taxon>
        <taxon>Catenulaceae</taxon>
        <taxon>Amphora</taxon>
    </lineage>
</organism>
<dbReference type="Gene3D" id="3.90.1140.10">
    <property type="entry name" value="Cyclic phosphodiesterase"/>
    <property type="match status" value="1"/>
</dbReference>
<proteinExistence type="predicted"/>
<feature type="region of interest" description="Disordered" evidence="1">
    <location>
        <begin position="119"/>
        <end position="165"/>
    </location>
</feature>
<dbReference type="AlphaFoldDB" id="A0A7S3LE01"/>
<evidence type="ECO:0000256" key="1">
    <source>
        <dbReference type="SAM" id="MobiDB-lite"/>
    </source>
</evidence>
<feature type="compositionally biased region" description="Basic and acidic residues" evidence="1">
    <location>
        <begin position="127"/>
        <end position="144"/>
    </location>
</feature>
<gene>
    <name evidence="2" type="ORF">ACOF00016_LOCUS13528</name>
</gene>
<reference evidence="2" key="1">
    <citation type="submission" date="2021-01" db="EMBL/GenBank/DDBJ databases">
        <authorList>
            <person name="Corre E."/>
            <person name="Pelletier E."/>
            <person name="Niang G."/>
            <person name="Scheremetjew M."/>
            <person name="Finn R."/>
            <person name="Kale V."/>
            <person name="Holt S."/>
            <person name="Cochrane G."/>
            <person name="Meng A."/>
            <person name="Brown T."/>
            <person name="Cohen L."/>
        </authorList>
    </citation>
    <scope>NUCLEOTIDE SEQUENCE</scope>
    <source>
        <strain evidence="2">CCMP127</strain>
    </source>
</reference>
<protein>
    <submittedName>
        <fullName evidence="2">Uncharacterized protein</fullName>
    </submittedName>
</protein>
<name>A0A7S3LE01_9STRA</name>
<evidence type="ECO:0000313" key="2">
    <source>
        <dbReference type="EMBL" id="CAE0416470.1"/>
    </source>
</evidence>